<organism evidence="3 4">
    <name type="scientific">Chitinophaga eiseniae</name>
    <dbReference type="NCBI Taxonomy" id="634771"/>
    <lineage>
        <taxon>Bacteria</taxon>
        <taxon>Pseudomonadati</taxon>
        <taxon>Bacteroidota</taxon>
        <taxon>Chitinophagia</taxon>
        <taxon>Chitinophagales</taxon>
        <taxon>Chitinophagaceae</taxon>
        <taxon>Chitinophaga</taxon>
    </lineage>
</organism>
<keyword evidence="1" id="KW-0732">Signal</keyword>
<feature type="domain" description="Outer membrane protein beta-barrel" evidence="2">
    <location>
        <begin position="20"/>
        <end position="172"/>
    </location>
</feature>
<dbReference type="RefSeq" id="WP_168739942.1">
    <property type="nucleotide sequence ID" value="NZ_JABAHZ010000003.1"/>
</dbReference>
<dbReference type="InterPro" id="IPR011250">
    <property type="entry name" value="OMP/PagP_B-barrel"/>
</dbReference>
<reference evidence="3 4" key="1">
    <citation type="submission" date="2020-04" db="EMBL/GenBank/DDBJ databases">
        <authorList>
            <person name="Yin C."/>
        </authorList>
    </citation>
    <scope>NUCLEOTIDE SEQUENCE [LARGE SCALE GENOMIC DNA]</scope>
    <source>
        <strain evidence="3 4">Ak56</strain>
    </source>
</reference>
<feature type="signal peptide" evidence="1">
    <location>
        <begin position="1"/>
        <end position="20"/>
    </location>
</feature>
<dbReference type="Pfam" id="PF13568">
    <property type="entry name" value="OMP_b-brl_2"/>
    <property type="match status" value="1"/>
</dbReference>
<gene>
    <name evidence="3" type="ORF">HGH91_16750</name>
</gene>
<proteinExistence type="predicted"/>
<sequence length="191" mass="21209">MKKILLLLLPFVAAALITRAQTIHYGVKGGLGLSSKTSKVFPSFYGGGFANFKLNDHWSLQPEVLYSYNGQNQKFTILDPGEPLHTVTFKTREKYLSVPLMVQYHITSKLYVEAGPEVSMLLDAKQGSAGNWQHYTSYYHRFSLAGSAGVGYKLPFGLGVSARYMYGITKSIGAEYNSNLRVGIDYTFGKK</sequence>
<feature type="chain" id="PRO_5032715863" evidence="1">
    <location>
        <begin position="21"/>
        <end position="191"/>
    </location>
</feature>
<dbReference type="Proteomes" id="UP000552864">
    <property type="component" value="Unassembled WGS sequence"/>
</dbReference>
<protein>
    <submittedName>
        <fullName evidence="3">PorT family protein</fullName>
    </submittedName>
</protein>
<evidence type="ECO:0000313" key="4">
    <source>
        <dbReference type="Proteomes" id="UP000552864"/>
    </source>
</evidence>
<evidence type="ECO:0000256" key="1">
    <source>
        <dbReference type="SAM" id="SignalP"/>
    </source>
</evidence>
<evidence type="ECO:0000313" key="3">
    <source>
        <dbReference type="EMBL" id="NLR80283.1"/>
    </source>
</evidence>
<keyword evidence="4" id="KW-1185">Reference proteome</keyword>
<dbReference type="InterPro" id="IPR025665">
    <property type="entry name" value="Beta-barrel_OMP_2"/>
</dbReference>
<comment type="caution">
    <text evidence="3">The sequence shown here is derived from an EMBL/GenBank/DDBJ whole genome shotgun (WGS) entry which is preliminary data.</text>
</comment>
<dbReference type="AlphaFoldDB" id="A0A847SKH4"/>
<name>A0A847SKH4_9BACT</name>
<dbReference type="Gene3D" id="2.40.160.20">
    <property type="match status" value="1"/>
</dbReference>
<dbReference type="SUPFAM" id="SSF56925">
    <property type="entry name" value="OMPA-like"/>
    <property type="match status" value="1"/>
</dbReference>
<evidence type="ECO:0000259" key="2">
    <source>
        <dbReference type="Pfam" id="PF13568"/>
    </source>
</evidence>
<dbReference type="EMBL" id="JABAHZ010000003">
    <property type="protein sequence ID" value="NLR80283.1"/>
    <property type="molecule type" value="Genomic_DNA"/>
</dbReference>
<accession>A0A847SKH4</accession>